<evidence type="ECO:0000313" key="3">
    <source>
        <dbReference type="Proteomes" id="UP000241167"/>
    </source>
</evidence>
<name>A0A2P7QEX5_9SPHN</name>
<reference evidence="2 3" key="1">
    <citation type="submission" date="2018-03" db="EMBL/GenBank/DDBJ databases">
        <title>The draft genome of Sphingosinicella sp. GL-C-18.</title>
        <authorList>
            <person name="Liu L."/>
            <person name="Li L."/>
            <person name="Liang L."/>
            <person name="Zhang X."/>
            <person name="Wang T."/>
        </authorList>
    </citation>
    <scope>NUCLEOTIDE SEQUENCE [LARGE SCALE GENOMIC DNA]</scope>
    <source>
        <strain evidence="2 3">GL-C-18</strain>
    </source>
</reference>
<protein>
    <submittedName>
        <fullName evidence="2">Uncharacterized protein</fullName>
    </submittedName>
</protein>
<gene>
    <name evidence="2" type="ORF">C7I55_26000</name>
</gene>
<feature type="region of interest" description="Disordered" evidence="1">
    <location>
        <begin position="1"/>
        <end position="29"/>
    </location>
</feature>
<sequence length="122" mass="12436">MTARGQDRVVAGPAPTRGDEIWPGGSPSRASVPRQLLLSASEFVPMRAGLSSSNRVGCDSGLSWTRAAAGAGWSERDRFRAFGAGAATGLIAGQAILLMRRCGAGSAATHAQLTALQAEGAL</sequence>
<evidence type="ECO:0000256" key="1">
    <source>
        <dbReference type="SAM" id="MobiDB-lite"/>
    </source>
</evidence>
<dbReference type="Proteomes" id="UP000241167">
    <property type="component" value="Unassembled WGS sequence"/>
</dbReference>
<organism evidence="2 3">
    <name type="scientific">Allosphingosinicella deserti</name>
    <dbReference type="NCBI Taxonomy" id="2116704"/>
    <lineage>
        <taxon>Bacteria</taxon>
        <taxon>Pseudomonadati</taxon>
        <taxon>Pseudomonadota</taxon>
        <taxon>Alphaproteobacteria</taxon>
        <taxon>Sphingomonadales</taxon>
        <taxon>Sphingomonadaceae</taxon>
        <taxon>Allosphingosinicella</taxon>
    </lineage>
</organism>
<dbReference type="EMBL" id="PXYI01000013">
    <property type="protein sequence ID" value="PSJ36523.1"/>
    <property type="molecule type" value="Genomic_DNA"/>
</dbReference>
<proteinExistence type="predicted"/>
<dbReference type="AlphaFoldDB" id="A0A2P7QEX5"/>
<evidence type="ECO:0000313" key="2">
    <source>
        <dbReference type="EMBL" id="PSJ36523.1"/>
    </source>
</evidence>
<comment type="caution">
    <text evidence="2">The sequence shown here is derived from an EMBL/GenBank/DDBJ whole genome shotgun (WGS) entry which is preliminary data.</text>
</comment>
<accession>A0A2P7QEX5</accession>
<keyword evidence="3" id="KW-1185">Reference proteome</keyword>